<geneLocation type="plasmid" evidence="5 6">
    <name>unnamed1</name>
</geneLocation>
<organism evidence="5 6">
    <name type="scientific">Rahnella sikkimica</name>
    <dbReference type="NCBI Taxonomy" id="1805933"/>
    <lineage>
        <taxon>Bacteria</taxon>
        <taxon>Pseudomonadati</taxon>
        <taxon>Pseudomonadota</taxon>
        <taxon>Gammaproteobacteria</taxon>
        <taxon>Enterobacterales</taxon>
        <taxon>Yersiniaceae</taxon>
        <taxon>Rahnella</taxon>
    </lineage>
</organism>
<dbReference type="InterPro" id="IPR018060">
    <property type="entry name" value="HTH_AraC"/>
</dbReference>
<evidence type="ECO:0000256" key="3">
    <source>
        <dbReference type="ARBA" id="ARBA00023163"/>
    </source>
</evidence>
<evidence type="ECO:0000259" key="4">
    <source>
        <dbReference type="PROSITE" id="PS01124"/>
    </source>
</evidence>
<proteinExistence type="predicted"/>
<dbReference type="InterPro" id="IPR050959">
    <property type="entry name" value="MarA-like"/>
</dbReference>
<dbReference type="PROSITE" id="PS00041">
    <property type="entry name" value="HTH_ARAC_FAMILY_1"/>
    <property type="match status" value="1"/>
</dbReference>
<dbReference type="InterPro" id="IPR018062">
    <property type="entry name" value="HTH_AraC-typ_CS"/>
</dbReference>
<dbReference type="PANTHER" id="PTHR47504:SF5">
    <property type="entry name" value="RIGHT ORIGIN-BINDING PROTEIN"/>
    <property type="match status" value="1"/>
</dbReference>
<name>A0A2L1UX81_9GAMM</name>
<accession>A0A2L1UX81</accession>
<sequence length="120" mass="13878">MRTEDFIHDLIEWIDHNLEERLDIKTVAKRAGYSRWYLQRMFKEHTGLPMGEFIREKKLKKSADMLASSGEPIVSVAISLGFDSQQSFTRSFKRQFGQTPGDWRRGLSLSPATECQGCLH</sequence>
<keyword evidence="2" id="KW-0238">DNA-binding</keyword>
<dbReference type="SMART" id="SM00342">
    <property type="entry name" value="HTH_ARAC"/>
    <property type="match status" value="1"/>
</dbReference>
<keyword evidence="6" id="KW-1185">Reference proteome</keyword>
<evidence type="ECO:0000313" key="6">
    <source>
        <dbReference type="Proteomes" id="UP000239197"/>
    </source>
</evidence>
<dbReference type="PROSITE" id="PS01124">
    <property type="entry name" value="HTH_ARAC_FAMILY_2"/>
    <property type="match status" value="1"/>
</dbReference>
<dbReference type="GO" id="GO:0043565">
    <property type="term" value="F:sequence-specific DNA binding"/>
    <property type="evidence" value="ECO:0007669"/>
    <property type="project" value="InterPro"/>
</dbReference>
<dbReference type="GO" id="GO:0003700">
    <property type="term" value="F:DNA-binding transcription factor activity"/>
    <property type="evidence" value="ECO:0007669"/>
    <property type="project" value="InterPro"/>
</dbReference>
<dbReference type="RefSeq" id="WP_104924906.1">
    <property type="nucleotide sequence ID" value="NZ_CP019063.1"/>
</dbReference>
<dbReference type="InterPro" id="IPR020449">
    <property type="entry name" value="Tscrpt_reg_AraC-type_HTH"/>
</dbReference>
<dbReference type="PRINTS" id="PR00032">
    <property type="entry name" value="HTHARAC"/>
</dbReference>
<reference evidence="6" key="1">
    <citation type="submission" date="2017-01" db="EMBL/GenBank/DDBJ databases">
        <title>Genome sequence of Rouxiella sp. ERMR1:05.</title>
        <authorList>
            <person name="Kumar R."/>
            <person name="Singh D."/>
            <person name="Kumar S."/>
        </authorList>
    </citation>
    <scope>NUCLEOTIDE SEQUENCE [LARGE SCALE GENOMIC DNA]</scope>
    <source>
        <strain evidence="6">ERMR1:05</strain>
        <plasmid evidence="6">unnamed1</plasmid>
    </source>
</reference>
<keyword evidence="1" id="KW-0805">Transcription regulation</keyword>
<keyword evidence="5" id="KW-0614">Plasmid</keyword>
<dbReference type="EMBL" id="CP019063">
    <property type="protein sequence ID" value="AVF37562.1"/>
    <property type="molecule type" value="Genomic_DNA"/>
</dbReference>
<dbReference type="Gene3D" id="1.10.10.60">
    <property type="entry name" value="Homeodomain-like"/>
    <property type="match status" value="2"/>
</dbReference>
<dbReference type="AlphaFoldDB" id="A0A2L1UX81"/>
<dbReference type="PANTHER" id="PTHR47504">
    <property type="entry name" value="RIGHT ORIGIN-BINDING PROTEIN"/>
    <property type="match status" value="1"/>
</dbReference>
<keyword evidence="3" id="KW-0804">Transcription</keyword>
<dbReference type="SUPFAM" id="SSF46689">
    <property type="entry name" value="Homeodomain-like"/>
    <property type="match status" value="2"/>
</dbReference>
<dbReference type="InterPro" id="IPR009057">
    <property type="entry name" value="Homeodomain-like_sf"/>
</dbReference>
<dbReference type="Proteomes" id="UP000239197">
    <property type="component" value="Plasmid unnamed1"/>
</dbReference>
<dbReference type="Pfam" id="PF12833">
    <property type="entry name" value="HTH_18"/>
    <property type="match status" value="1"/>
</dbReference>
<evidence type="ECO:0000313" key="5">
    <source>
        <dbReference type="EMBL" id="AVF37562.1"/>
    </source>
</evidence>
<evidence type="ECO:0000256" key="1">
    <source>
        <dbReference type="ARBA" id="ARBA00023015"/>
    </source>
</evidence>
<dbReference type="OrthoDB" id="282744at2"/>
<evidence type="ECO:0000256" key="2">
    <source>
        <dbReference type="ARBA" id="ARBA00023125"/>
    </source>
</evidence>
<gene>
    <name evidence="5" type="ORF">BV494_21760</name>
</gene>
<protein>
    <submittedName>
        <fullName evidence="5">AraC family transcriptional regulator</fullName>
    </submittedName>
</protein>
<feature type="domain" description="HTH araC/xylS-type" evidence="4">
    <location>
        <begin position="8"/>
        <end position="106"/>
    </location>
</feature>
<dbReference type="KEGG" id="rox:BV494_21760"/>